<comment type="function">
    <text evidence="3">This protein is a component of the acetyl coenzyme A carboxylase complex; first, biotin carboxylase catalyzes the carboxylation of the carrier protein and then the transcarboxylase transfers the carboxyl group to form malonyl-CoA.</text>
</comment>
<evidence type="ECO:0000259" key="5">
    <source>
        <dbReference type="PROSITE" id="PS50968"/>
    </source>
</evidence>
<evidence type="ECO:0000256" key="4">
    <source>
        <dbReference type="SAM" id="MobiDB-lite"/>
    </source>
</evidence>
<keyword evidence="3" id="KW-0276">Fatty acid metabolism</keyword>
<evidence type="ECO:0000313" key="6">
    <source>
        <dbReference type="EMBL" id="GAN36006.1"/>
    </source>
</evidence>
<organism evidence="6 7">
    <name type="scientific">Lacticaseibacillus paracasei NRIC 0644</name>
    <dbReference type="NCBI Taxonomy" id="1435038"/>
    <lineage>
        <taxon>Bacteria</taxon>
        <taxon>Bacillati</taxon>
        <taxon>Bacillota</taxon>
        <taxon>Bacilli</taxon>
        <taxon>Lactobacillales</taxon>
        <taxon>Lactobacillaceae</taxon>
        <taxon>Lacticaseibacillus</taxon>
    </lineage>
</organism>
<reference evidence="7" key="1">
    <citation type="submission" date="2014-05" db="EMBL/GenBank/DDBJ databases">
        <title>Whole genome sequencing of Lactobacillus casei NRIC0644.</title>
        <authorList>
            <person name="Atarashi H."/>
            <person name="Yoshida Y."/>
            <person name="Fujimura S."/>
            <person name="Tanaka N."/>
            <person name="Shiwa Y."/>
            <person name="Yoshikawa H."/>
            <person name="Okada S."/>
            <person name="Nakagawa J."/>
        </authorList>
    </citation>
    <scope>NUCLEOTIDE SEQUENCE [LARGE SCALE GENOMIC DNA]</scope>
    <source>
        <strain evidence="7">NRIC0644</strain>
    </source>
</reference>
<dbReference type="PANTHER" id="PTHR45266:SF3">
    <property type="entry name" value="OXALOACETATE DECARBOXYLASE ALPHA CHAIN"/>
    <property type="match status" value="1"/>
</dbReference>
<keyword evidence="3" id="KW-0275">Fatty acid biosynthesis</keyword>
<sequence>MDTEMIEVLIKQLEQSSLHELELTLGNDSLHLVKASAAPAPIVNTQATVPSQPVTPETAVPAEPEAPTGTAIKAPLVGIVYLSPKPDADPYFEVGAHVNKGDVVCIIESMKMMNEIKSTVSGTLKAINVDNESLVEYDQALVTIEEDRA</sequence>
<evidence type="ECO:0000313" key="7">
    <source>
        <dbReference type="Proteomes" id="UP000032552"/>
    </source>
</evidence>
<dbReference type="InterPro" id="IPR001249">
    <property type="entry name" value="AcCoA_biotinCC"/>
</dbReference>
<dbReference type="SUPFAM" id="SSF51230">
    <property type="entry name" value="Single hybrid motif"/>
    <property type="match status" value="1"/>
</dbReference>
<keyword evidence="3" id="KW-0443">Lipid metabolism</keyword>
<dbReference type="GO" id="GO:0009317">
    <property type="term" value="C:acetyl-CoA carboxylase complex"/>
    <property type="evidence" value="ECO:0007669"/>
    <property type="project" value="InterPro"/>
</dbReference>
<dbReference type="EMBL" id="BAYM01000038">
    <property type="protein sequence ID" value="GAN36006.1"/>
    <property type="molecule type" value="Genomic_DNA"/>
</dbReference>
<dbReference type="PRINTS" id="PR01071">
    <property type="entry name" value="ACOABIOTINCC"/>
</dbReference>
<dbReference type="InterPro" id="IPR000089">
    <property type="entry name" value="Biotin_lipoyl"/>
</dbReference>
<proteinExistence type="predicted"/>
<name>A0A0C9PLZ9_LACPA</name>
<dbReference type="RefSeq" id="WP_003566769.1">
    <property type="nucleotide sequence ID" value="NZ_BAYM01000038.1"/>
</dbReference>
<dbReference type="Proteomes" id="UP000032552">
    <property type="component" value="Unassembled WGS sequence"/>
</dbReference>
<dbReference type="CDD" id="cd06850">
    <property type="entry name" value="biotinyl_domain"/>
    <property type="match status" value="1"/>
</dbReference>
<dbReference type="PROSITE" id="PS50968">
    <property type="entry name" value="BIOTINYL_LIPOYL"/>
    <property type="match status" value="1"/>
</dbReference>
<keyword evidence="3" id="KW-0444">Lipid biosynthesis</keyword>
<dbReference type="InterPro" id="IPR050709">
    <property type="entry name" value="Biotin_Carboxyl_Carrier/Decarb"/>
</dbReference>
<comment type="pathway">
    <text evidence="3">Lipid metabolism; fatty acid biosynthesis.</text>
</comment>
<dbReference type="GO" id="GO:0003989">
    <property type="term" value="F:acetyl-CoA carboxylase activity"/>
    <property type="evidence" value="ECO:0007669"/>
    <property type="project" value="InterPro"/>
</dbReference>
<dbReference type="Gene3D" id="2.40.50.100">
    <property type="match status" value="1"/>
</dbReference>
<dbReference type="InterPro" id="IPR011053">
    <property type="entry name" value="Single_hybrid_motif"/>
</dbReference>
<dbReference type="Pfam" id="PF00364">
    <property type="entry name" value="Biotin_lipoyl"/>
    <property type="match status" value="1"/>
</dbReference>
<gene>
    <name evidence="6" type="ORF">LC0644_0595</name>
</gene>
<protein>
    <recommendedName>
        <fullName evidence="1 3">Biotin carboxyl carrier protein of acetyl-CoA carboxylase</fullName>
    </recommendedName>
</protein>
<feature type="region of interest" description="Disordered" evidence="4">
    <location>
        <begin position="48"/>
        <end position="67"/>
    </location>
</feature>
<evidence type="ECO:0000256" key="2">
    <source>
        <dbReference type="ARBA" id="ARBA00023267"/>
    </source>
</evidence>
<evidence type="ECO:0000256" key="3">
    <source>
        <dbReference type="RuleBase" id="RU364072"/>
    </source>
</evidence>
<feature type="compositionally biased region" description="Low complexity" evidence="4">
    <location>
        <begin position="54"/>
        <end position="67"/>
    </location>
</feature>
<dbReference type="UniPathway" id="UPA00094"/>
<evidence type="ECO:0000256" key="1">
    <source>
        <dbReference type="ARBA" id="ARBA00017562"/>
    </source>
</evidence>
<dbReference type="GeneID" id="57090736"/>
<dbReference type="PANTHER" id="PTHR45266">
    <property type="entry name" value="OXALOACETATE DECARBOXYLASE ALPHA CHAIN"/>
    <property type="match status" value="1"/>
</dbReference>
<dbReference type="AlphaFoldDB" id="A0A0C9PLZ9"/>
<dbReference type="NCBIfam" id="TIGR00531">
    <property type="entry name" value="BCCP"/>
    <property type="match status" value="1"/>
</dbReference>
<accession>A0A0C9PLZ9</accession>
<feature type="domain" description="Lipoyl-binding" evidence="5">
    <location>
        <begin position="69"/>
        <end position="145"/>
    </location>
</feature>
<keyword evidence="2 3" id="KW-0092">Biotin</keyword>
<comment type="caution">
    <text evidence="6">The sequence shown here is derived from an EMBL/GenBank/DDBJ whole genome shotgun (WGS) entry which is preliminary data.</text>
</comment>
<dbReference type="GO" id="GO:0006633">
    <property type="term" value="P:fatty acid biosynthetic process"/>
    <property type="evidence" value="ECO:0007669"/>
    <property type="project" value="UniProtKB-UniPathway"/>
</dbReference>